<feature type="region of interest" description="Disordered" evidence="6">
    <location>
        <begin position="109"/>
        <end position="133"/>
    </location>
</feature>
<keyword evidence="5" id="KW-0804">Transcription</keyword>
<dbReference type="KEGG" id="mdb:OVN18_09295"/>
<feature type="compositionally biased region" description="Low complexity" evidence="6">
    <location>
        <begin position="117"/>
        <end position="130"/>
    </location>
</feature>
<dbReference type="AlphaFoldDB" id="A0A9E8MJL5"/>
<feature type="domain" description="RNA polymerase sigma-70 region 2" evidence="7">
    <location>
        <begin position="44"/>
        <end position="110"/>
    </location>
</feature>
<evidence type="ECO:0000259" key="7">
    <source>
        <dbReference type="Pfam" id="PF04542"/>
    </source>
</evidence>
<dbReference type="InterPro" id="IPR007627">
    <property type="entry name" value="RNA_pol_sigma70_r2"/>
</dbReference>
<keyword evidence="10" id="KW-1185">Reference proteome</keyword>
<feature type="domain" description="RNA polymerase sigma factor 70 region 4 type 2" evidence="8">
    <location>
        <begin position="143"/>
        <end position="194"/>
    </location>
</feature>
<evidence type="ECO:0000313" key="9">
    <source>
        <dbReference type="EMBL" id="WAB80760.1"/>
    </source>
</evidence>
<dbReference type="SUPFAM" id="SSF88659">
    <property type="entry name" value="Sigma3 and sigma4 domains of RNA polymerase sigma factors"/>
    <property type="match status" value="1"/>
</dbReference>
<dbReference type="CDD" id="cd06171">
    <property type="entry name" value="Sigma70_r4"/>
    <property type="match status" value="1"/>
</dbReference>
<dbReference type="InterPro" id="IPR013325">
    <property type="entry name" value="RNA_pol_sigma_r2"/>
</dbReference>
<accession>A0A9E8MJL5</accession>
<dbReference type="Gene3D" id="1.10.10.10">
    <property type="entry name" value="Winged helix-like DNA-binding domain superfamily/Winged helix DNA-binding domain"/>
    <property type="match status" value="1"/>
</dbReference>
<dbReference type="InterPro" id="IPR014284">
    <property type="entry name" value="RNA_pol_sigma-70_dom"/>
</dbReference>
<evidence type="ECO:0000256" key="4">
    <source>
        <dbReference type="ARBA" id="ARBA00023125"/>
    </source>
</evidence>
<sequence length="203" mass="21980">MVPRSPETPRSERAAVPRNGLSDAPDATLAQRAADGDTVAFGELVRRHGGYLRAFAIRLTGSAADADDAVQETLIAAWERLDTLSDPAAVRGWLTSILSRKATDRLRKRRPTDGVIGTEPTEVEPVAPEAGPDERAVRDARLAALGRALDSLPATERQCWVLREISGHSYDEIAEQLGVSSSTVRGALARARTAVMAKMEEWR</sequence>
<protein>
    <submittedName>
        <fullName evidence="9">RNA polymerase sigma factor</fullName>
    </submittedName>
</protein>
<dbReference type="Pfam" id="PF08281">
    <property type="entry name" value="Sigma70_r4_2"/>
    <property type="match status" value="1"/>
</dbReference>
<evidence type="ECO:0000313" key="10">
    <source>
        <dbReference type="Proteomes" id="UP001164706"/>
    </source>
</evidence>
<dbReference type="InterPro" id="IPR036388">
    <property type="entry name" value="WH-like_DNA-bd_sf"/>
</dbReference>
<dbReference type="GO" id="GO:0016987">
    <property type="term" value="F:sigma factor activity"/>
    <property type="evidence" value="ECO:0007669"/>
    <property type="project" value="UniProtKB-KW"/>
</dbReference>
<evidence type="ECO:0000256" key="2">
    <source>
        <dbReference type="ARBA" id="ARBA00023015"/>
    </source>
</evidence>
<feature type="region of interest" description="Disordered" evidence="6">
    <location>
        <begin position="1"/>
        <end position="24"/>
    </location>
</feature>
<evidence type="ECO:0000256" key="1">
    <source>
        <dbReference type="ARBA" id="ARBA00010641"/>
    </source>
</evidence>
<dbReference type="SUPFAM" id="SSF88946">
    <property type="entry name" value="Sigma2 domain of RNA polymerase sigma factors"/>
    <property type="match status" value="1"/>
</dbReference>
<dbReference type="GO" id="GO:0006352">
    <property type="term" value="P:DNA-templated transcription initiation"/>
    <property type="evidence" value="ECO:0007669"/>
    <property type="project" value="InterPro"/>
</dbReference>
<evidence type="ECO:0000256" key="3">
    <source>
        <dbReference type="ARBA" id="ARBA00023082"/>
    </source>
</evidence>
<dbReference type="InterPro" id="IPR013324">
    <property type="entry name" value="RNA_pol_sigma_r3/r4-like"/>
</dbReference>
<dbReference type="NCBIfam" id="TIGR02937">
    <property type="entry name" value="sigma70-ECF"/>
    <property type="match status" value="1"/>
</dbReference>
<dbReference type="InterPro" id="IPR013249">
    <property type="entry name" value="RNA_pol_sigma70_r4_t2"/>
</dbReference>
<dbReference type="Gene3D" id="1.10.1740.10">
    <property type="match status" value="1"/>
</dbReference>
<evidence type="ECO:0000259" key="8">
    <source>
        <dbReference type="Pfam" id="PF08281"/>
    </source>
</evidence>
<comment type="similarity">
    <text evidence="1">Belongs to the sigma-70 factor family. ECF subfamily.</text>
</comment>
<gene>
    <name evidence="9" type="ORF">OVN18_09295</name>
</gene>
<dbReference type="PANTHER" id="PTHR43133">
    <property type="entry name" value="RNA POLYMERASE ECF-TYPE SIGMA FACTO"/>
    <property type="match status" value="1"/>
</dbReference>
<keyword evidence="3" id="KW-0731">Sigma factor</keyword>
<dbReference type="Pfam" id="PF04542">
    <property type="entry name" value="Sigma70_r2"/>
    <property type="match status" value="1"/>
</dbReference>
<dbReference type="GO" id="GO:0003677">
    <property type="term" value="F:DNA binding"/>
    <property type="evidence" value="ECO:0007669"/>
    <property type="project" value="UniProtKB-KW"/>
</dbReference>
<proteinExistence type="inferred from homology"/>
<name>A0A9E8MJL5_9MICO</name>
<dbReference type="Proteomes" id="UP001164706">
    <property type="component" value="Chromosome"/>
</dbReference>
<dbReference type="PANTHER" id="PTHR43133:SF8">
    <property type="entry name" value="RNA POLYMERASE SIGMA FACTOR HI_1459-RELATED"/>
    <property type="match status" value="1"/>
</dbReference>
<dbReference type="RefSeq" id="WP_267780455.1">
    <property type="nucleotide sequence ID" value="NZ_CP113089.1"/>
</dbReference>
<dbReference type="InterPro" id="IPR039425">
    <property type="entry name" value="RNA_pol_sigma-70-like"/>
</dbReference>
<reference evidence="9" key="1">
    <citation type="submission" date="2022-11" db="EMBL/GenBank/DDBJ databases">
        <title>Description of Microcella daejonensis nov. sp, isolated from riverside soil.</title>
        <authorList>
            <person name="Molina K.M."/>
            <person name="Kim S.B."/>
        </authorList>
    </citation>
    <scope>NUCLEOTIDE SEQUENCE</scope>
    <source>
        <strain evidence="9">MMS21-STM12</strain>
    </source>
</reference>
<dbReference type="EMBL" id="CP113089">
    <property type="protein sequence ID" value="WAB80760.1"/>
    <property type="molecule type" value="Genomic_DNA"/>
</dbReference>
<organism evidence="9 10">
    <name type="scientific">Microcella daejeonensis</name>
    <dbReference type="NCBI Taxonomy" id="2994971"/>
    <lineage>
        <taxon>Bacteria</taxon>
        <taxon>Bacillati</taxon>
        <taxon>Actinomycetota</taxon>
        <taxon>Actinomycetes</taxon>
        <taxon>Micrococcales</taxon>
        <taxon>Microbacteriaceae</taxon>
        <taxon>Microcella</taxon>
    </lineage>
</organism>
<keyword evidence="4" id="KW-0238">DNA-binding</keyword>
<evidence type="ECO:0000256" key="6">
    <source>
        <dbReference type="SAM" id="MobiDB-lite"/>
    </source>
</evidence>
<evidence type="ECO:0000256" key="5">
    <source>
        <dbReference type="ARBA" id="ARBA00023163"/>
    </source>
</evidence>
<keyword evidence="2" id="KW-0805">Transcription regulation</keyword>